<reference evidence="4" key="1">
    <citation type="submission" date="2012-12" db="EMBL/GenBank/DDBJ databases">
        <authorList>
            <person name="Hellsten U."/>
            <person name="Grimwood J."/>
            <person name="Chapman J.A."/>
            <person name="Shapiro H."/>
            <person name="Aerts A."/>
            <person name="Otillar R.P."/>
            <person name="Terry A.Y."/>
            <person name="Boore J.L."/>
            <person name="Simakov O."/>
            <person name="Marletaz F."/>
            <person name="Cho S.-J."/>
            <person name="Edsinger-Gonzales E."/>
            <person name="Havlak P."/>
            <person name="Kuo D.-H."/>
            <person name="Larsson T."/>
            <person name="Lv J."/>
            <person name="Arendt D."/>
            <person name="Savage R."/>
            <person name="Osoegawa K."/>
            <person name="de Jong P."/>
            <person name="Lindberg D.R."/>
            <person name="Seaver E.C."/>
            <person name="Weisblat D.A."/>
            <person name="Putnam N.H."/>
            <person name="Grigoriev I.V."/>
            <person name="Rokhsar D.S."/>
        </authorList>
    </citation>
    <scope>NUCLEOTIDE SEQUENCE</scope>
</reference>
<sequence length="217" mass="25375">MDVQEKKVIRWKRDLLSANLTWDEATIRKLKSYDLIWDALVNEIEETEMKNCEKIWKYLEHLMRAKLDKNVFNVLCEFLDEENPWISSELRVELSLERGQLKIDDYIKNEASTLVHRLFGTTKRLSEGEKRQLEQLLAVRTQCTKNIWIKNVEQTKQALTEQIALAKHKDAVLKGLIRKIHAFINQSRSISMASSRGSIDTEDGNSDESTTRYAVFM</sequence>
<accession>T1F9I7</accession>
<gene>
    <name evidence="3" type="primary">20205486</name>
    <name evidence="2" type="ORF">HELRODRAFT_175680</name>
</gene>
<protein>
    <recommendedName>
        <fullName evidence="5">CARD domain-containing protein</fullName>
    </recommendedName>
</protein>
<evidence type="ECO:0000256" key="1">
    <source>
        <dbReference type="SAM" id="MobiDB-lite"/>
    </source>
</evidence>
<feature type="compositionally biased region" description="Polar residues" evidence="1">
    <location>
        <begin position="207"/>
        <end position="217"/>
    </location>
</feature>
<dbReference type="EMBL" id="AMQM01005395">
    <property type="status" value="NOT_ANNOTATED_CDS"/>
    <property type="molecule type" value="Genomic_DNA"/>
</dbReference>
<reference evidence="2 4" key="2">
    <citation type="journal article" date="2013" name="Nature">
        <title>Insights into bilaterian evolution from three spiralian genomes.</title>
        <authorList>
            <person name="Simakov O."/>
            <person name="Marletaz F."/>
            <person name="Cho S.J."/>
            <person name="Edsinger-Gonzales E."/>
            <person name="Havlak P."/>
            <person name="Hellsten U."/>
            <person name="Kuo D.H."/>
            <person name="Larsson T."/>
            <person name="Lv J."/>
            <person name="Arendt D."/>
            <person name="Savage R."/>
            <person name="Osoegawa K."/>
            <person name="de Jong P."/>
            <person name="Grimwood J."/>
            <person name="Chapman J.A."/>
            <person name="Shapiro H."/>
            <person name="Aerts A."/>
            <person name="Otillar R.P."/>
            <person name="Terry A.Y."/>
            <person name="Boore J.L."/>
            <person name="Grigoriev I.V."/>
            <person name="Lindberg D.R."/>
            <person name="Seaver E.C."/>
            <person name="Weisblat D.A."/>
            <person name="Putnam N.H."/>
            <person name="Rokhsar D.S."/>
        </authorList>
    </citation>
    <scope>NUCLEOTIDE SEQUENCE</scope>
</reference>
<dbReference type="GeneID" id="20205486"/>
<dbReference type="CTD" id="20205486"/>
<dbReference type="AlphaFoldDB" id="T1F9I7"/>
<dbReference type="HOGENOM" id="CLU_1273468_0_0_1"/>
<dbReference type="KEGG" id="hro:HELRODRAFT_175680"/>
<organism evidence="3 4">
    <name type="scientific">Helobdella robusta</name>
    <name type="common">Californian leech</name>
    <dbReference type="NCBI Taxonomy" id="6412"/>
    <lineage>
        <taxon>Eukaryota</taxon>
        <taxon>Metazoa</taxon>
        <taxon>Spiralia</taxon>
        <taxon>Lophotrochozoa</taxon>
        <taxon>Annelida</taxon>
        <taxon>Clitellata</taxon>
        <taxon>Hirudinea</taxon>
        <taxon>Rhynchobdellida</taxon>
        <taxon>Glossiphoniidae</taxon>
        <taxon>Helobdella</taxon>
    </lineage>
</organism>
<dbReference type="Gene3D" id="1.10.533.10">
    <property type="entry name" value="Death Domain, Fas"/>
    <property type="match status" value="1"/>
</dbReference>
<proteinExistence type="predicted"/>
<keyword evidence="4" id="KW-1185">Reference proteome</keyword>
<dbReference type="EMBL" id="KB096900">
    <property type="protein sequence ID" value="ESO00694.1"/>
    <property type="molecule type" value="Genomic_DNA"/>
</dbReference>
<dbReference type="EnsemblMetazoa" id="HelroT175680">
    <property type="protein sequence ID" value="HelroP175680"/>
    <property type="gene ID" value="HelroG175680"/>
</dbReference>
<dbReference type="InterPro" id="IPR011029">
    <property type="entry name" value="DEATH-like_dom_sf"/>
</dbReference>
<evidence type="ECO:0000313" key="3">
    <source>
        <dbReference type="EnsemblMetazoa" id="HelroP175680"/>
    </source>
</evidence>
<dbReference type="Proteomes" id="UP000015101">
    <property type="component" value="Unassembled WGS sequence"/>
</dbReference>
<dbReference type="RefSeq" id="XP_009021331.1">
    <property type="nucleotide sequence ID" value="XM_009023083.1"/>
</dbReference>
<evidence type="ECO:0008006" key="5">
    <source>
        <dbReference type="Google" id="ProtNLM"/>
    </source>
</evidence>
<reference evidence="3" key="3">
    <citation type="submission" date="2015-06" db="UniProtKB">
        <authorList>
            <consortium name="EnsemblMetazoa"/>
        </authorList>
    </citation>
    <scope>IDENTIFICATION</scope>
</reference>
<evidence type="ECO:0000313" key="4">
    <source>
        <dbReference type="Proteomes" id="UP000015101"/>
    </source>
</evidence>
<dbReference type="OrthoDB" id="6285665at2759"/>
<feature type="region of interest" description="Disordered" evidence="1">
    <location>
        <begin position="194"/>
        <end position="217"/>
    </location>
</feature>
<evidence type="ECO:0000313" key="2">
    <source>
        <dbReference type="EMBL" id="ESO00694.1"/>
    </source>
</evidence>
<dbReference type="InParanoid" id="T1F9I7"/>
<name>T1F9I7_HELRO</name>